<organism evidence="2 3">
    <name type="scientific">Neoroseomonas terrae</name>
    <dbReference type="NCBI Taxonomy" id="424799"/>
    <lineage>
        <taxon>Bacteria</taxon>
        <taxon>Pseudomonadati</taxon>
        <taxon>Pseudomonadota</taxon>
        <taxon>Alphaproteobacteria</taxon>
        <taxon>Acetobacterales</taxon>
        <taxon>Acetobacteraceae</taxon>
        <taxon>Neoroseomonas</taxon>
    </lineage>
</organism>
<name>A0ABS5EFE3_9PROT</name>
<keyword evidence="3" id="KW-1185">Reference proteome</keyword>
<dbReference type="Proteomes" id="UP000698752">
    <property type="component" value="Unassembled WGS sequence"/>
</dbReference>
<feature type="compositionally biased region" description="Acidic residues" evidence="1">
    <location>
        <begin position="55"/>
        <end position="86"/>
    </location>
</feature>
<proteinExistence type="predicted"/>
<protein>
    <submittedName>
        <fullName evidence="2">Uncharacterized protein</fullName>
    </submittedName>
</protein>
<evidence type="ECO:0000313" key="3">
    <source>
        <dbReference type="Proteomes" id="UP000698752"/>
    </source>
</evidence>
<evidence type="ECO:0000313" key="2">
    <source>
        <dbReference type="EMBL" id="MBR0649741.1"/>
    </source>
</evidence>
<evidence type="ECO:0000256" key="1">
    <source>
        <dbReference type="SAM" id="MobiDB-lite"/>
    </source>
</evidence>
<gene>
    <name evidence="2" type="ORF">GXW78_08710</name>
</gene>
<accession>A0ABS5EFE3</accession>
<sequence length="86" mass="9432">MDGLEIEIEGDSDAAVALALLQIVMRAEGKDEGGATADWILSTYQRCMDAVSGEFEAEERDPEDSDEDEEDEDESEEDEAEEKVAS</sequence>
<dbReference type="EMBL" id="JAAEDI010000008">
    <property type="protein sequence ID" value="MBR0649741.1"/>
    <property type="molecule type" value="Genomic_DNA"/>
</dbReference>
<dbReference type="RefSeq" id="WP_211867945.1">
    <property type="nucleotide sequence ID" value="NZ_JAAEDI010000008.1"/>
</dbReference>
<comment type="caution">
    <text evidence="2">The sequence shown here is derived from an EMBL/GenBank/DDBJ whole genome shotgun (WGS) entry which is preliminary data.</text>
</comment>
<reference evidence="3" key="1">
    <citation type="journal article" date="2021" name="Syst. Appl. Microbiol.">
        <title>Roseomonas hellenica sp. nov., isolated from roots of wild-growing Alkanna tinctoria.</title>
        <authorList>
            <person name="Rat A."/>
            <person name="Naranjo H.D."/>
            <person name="Lebbe L."/>
            <person name="Cnockaert M."/>
            <person name="Krigas N."/>
            <person name="Grigoriadou K."/>
            <person name="Maloupa E."/>
            <person name="Willems A."/>
        </authorList>
    </citation>
    <scope>NUCLEOTIDE SEQUENCE [LARGE SCALE GENOMIC DNA]</scope>
    <source>
        <strain evidence="3">LMG 31159</strain>
    </source>
</reference>
<feature type="region of interest" description="Disordered" evidence="1">
    <location>
        <begin position="50"/>
        <end position="86"/>
    </location>
</feature>